<feature type="domain" description="YubB ferredoxin-like" evidence="1">
    <location>
        <begin position="117"/>
        <end position="178"/>
    </location>
</feature>
<evidence type="ECO:0000313" key="2">
    <source>
        <dbReference type="EMBL" id="GEQ23405.1"/>
    </source>
</evidence>
<dbReference type="InterPro" id="IPR041329">
    <property type="entry name" value="YubB_C"/>
</dbReference>
<dbReference type="AlphaFoldDB" id="A0A512TT34"/>
<evidence type="ECO:0000259" key="1">
    <source>
        <dbReference type="Pfam" id="PF18406"/>
    </source>
</evidence>
<dbReference type="EMBL" id="BKBC01000111">
    <property type="protein sequence ID" value="GEQ23405.1"/>
    <property type="molecule type" value="Genomic_DNA"/>
</dbReference>
<accession>A0A512TT34</accession>
<gene>
    <name evidence="2" type="ORF">CBU02nite_39110</name>
</gene>
<name>A0A512TT34_CLOBU</name>
<reference evidence="2 3" key="1">
    <citation type="submission" date="2019-07" db="EMBL/GenBank/DDBJ databases">
        <title>Whole genome shotgun sequence of Clostridium butyricum NBRC 3858.</title>
        <authorList>
            <person name="Hosoyama A."/>
            <person name="Uohara A."/>
            <person name="Ohji S."/>
            <person name="Ichikawa N."/>
        </authorList>
    </citation>
    <scope>NUCLEOTIDE SEQUENCE [LARGE SCALE GENOMIC DNA]</scope>
    <source>
        <strain evidence="2 3">NBRC 3858</strain>
    </source>
</reference>
<organism evidence="2 3">
    <name type="scientific">Clostridium butyricum</name>
    <dbReference type="NCBI Taxonomy" id="1492"/>
    <lineage>
        <taxon>Bacteria</taxon>
        <taxon>Bacillati</taxon>
        <taxon>Bacillota</taxon>
        <taxon>Clostridia</taxon>
        <taxon>Eubacteriales</taxon>
        <taxon>Clostridiaceae</taxon>
        <taxon>Clostridium</taxon>
    </lineage>
</organism>
<sequence length="202" mass="23438">MANLCINKLIVLGSNAIEVDLFDRGFKTDRIIDWENCKRKKIKSRSYSFDSLVPVPDNIIKIGYNGSDDPINAHIACLPGLEKIHKLDEIISGYNWSNINWGTKWDLLEPEVYKEGEMIHYSFKTAWAPPIAWVQKVSEKFPKLIFINEYHEPSELLAGIEVFIKGCLVELDLPEDDSFESYKEFCMKKFNYTEEDLIYVKC</sequence>
<proteinExistence type="predicted"/>
<dbReference type="RefSeq" id="WP_146869370.1">
    <property type="nucleotide sequence ID" value="NZ_BKBC01000111.1"/>
</dbReference>
<evidence type="ECO:0000313" key="3">
    <source>
        <dbReference type="Proteomes" id="UP000321089"/>
    </source>
</evidence>
<dbReference type="Pfam" id="PF18406">
    <property type="entry name" value="DUF1281_C"/>
    <property type="match status" value="1"/>
</dbReference>
<dbReference type="Proteomes" id="UP000321089">
    <property type="component" value="Unassembled WGS sequence"/>
</dbReference>
<protein>
    <recommendedName>
        <fullName evidence="1">YubB ferredoxin-like domain-containing protein</fullName>
    </recommendedName>
</protein>
<comment type="caution">
    <text evidence="2">The sequence shown here is derived from an EMBL/GenBank/DDBJ whole genome shotgun (WGS) entry which is preliminary data.</text>
</comment>